<dbReference type="Pfam" id="PF12704">
    <property type="entry name" value="MacB_PCD"/>
    <property type="match status" value="2"/>
</dbReference>
<sequence>MYKSYFKIGWRNLLREKGNSFLNIIGLATGMTVAMLIGLWVVDELSFNRYFKNYDRIAQVTKAGNYEGKYYMGQKYLPFPLIEELKNTYGQNFKHIVPISGPEGFDAVLSTEDKMLTRKGMYIGEGAPEMFSWKMKYGSWNGLDEIQGIMISESTSQAFFGESDPVGRAMKVNNHTDVKVTGVFEDFPKNTAFYGMMFFEPWNFYLKYASYITRQGWENNFLMAYVEIAPNVTMQEAGDAIKSAEKKATQNLDFRKQDGSEGSDVLLLPMADWHLYSDFRDGELQKGPIQLVRFIAAIGVFVLLLACINFMNLSTARSERRAKEVGIRKTMGSFRSHLIGQFFSESFLVVILSFLLALIAVYGVLPSFNQMAGKEIVLPLENKWFWLSCLSFTFLTGLLAGSYPALYLSSFKPISVLKGTFRAGRYATLPRKTLVVLQFVVSVGLISCTAAIYHQLMYVKDRPVGYSREGLIAVRKKSEEFNTKALALREELKRTGMVTEVAESGGDVTATWSHNGGFNWEGKDPNFEAYFATLNVSPEFGKTVGWEFVDGRDFMAEMASDSSGIVLNEAAVKYMNLKDPVGKSIRWTNRSWNVDQDFVVLGVIKDMLMNSPFEPVKPAVYITYGYERVLLMRITPGISTAEALPKIEKVFTQLIPDIPFDYRFVDQEYNSKFSTEDRIGKLAGVFAVLAVVISCLGLFGLASFMAERRTKEIGIRKVLGASVLNMWRLLSQEFVLLVLLASLIAMPLAYLVLEEGLQKYEYRTEISWWIIVLAGGIALCVTLLTVSFQAIKAALIDPVKSLKSE</sequence>
<feature type="domain" description="ABC3 transporter permease C-terminal" evidence="7">
    <location>
        <begin position="685"/>
        <end position="794"/>
    </location>
</feature>
<evidence type="ECO:0000256" key="6">
    <source>
        <dbReference type="SAM" id="Phobius"/>
    </source>
</evidence>
<feature type="transmembrane region" description="Helical" evidence="6">
    <location>
        <begin position="338"/>
        <end position="364"/>
    </location>
</feature>
<evidence type="ECO:0000313" key="9">
    <source>
        <dbReference type="EMBL" id="MBN7803360.1"/>
    </source>
</evidence>
<feature type="transmembrane region" description="Helical" evidence="6">
    <location>
        <begin position="291"/>
        <end position="313"/>
    </location>
</feature>
<evidence type="ECO:0000313" key="10">
    <source>
        <dbReference type="Proteomes" id="UP000664698"/>
    </source>
</evidence>
<evidence type="ECO:0000256" key="3">
    <source>
        <dbReference type="ARBA" id="ARBA00022692"/>
    </source>
</evidence>
<keyword evidence="10" id="KW-1185">Reference proteome</keyword>
<comment type="subcellular location">
    <subcellularLocation>
        <location evidence="1">Cell membrane</location>
        <topology evidence="1">Multi-pass membrane protein</topology>
    </subcellularLocation>
</comment>
<dbReference type="PANTHER" id="PTHR30572">
    <property type="entry name" value="MEMBRANE COMPONENT OF TRANSPORTER-RELATED"/>
    <property type="match status" value="1"/>
</dbReference>
<dbReference type="InterPro" id="IPR025857">
    <property type="entry name" value="MacB_PCD"/>
</dbReference>
<evidence type="ECO:0000256" key="5">
    <source>
        <dbReference type="ARBA" id="ARBA00023136"/>
    </source>
</evidence>
<evidence type="ECO:0000259" key="7">
    <source>
        <dbReference type="Pfam" id="PF02687"/>
    </source>
</evidence>
<feature type="transmembrane region" description="Helical" evidence="6">
    <location>
        <begin position="21"/>
        <end position="42"/>
    </location>
</feature>
<dbReference type="InterPro" id="IPR050250">
    <property type="entry name" value="Macrolide_Exporter_MacB"/>
</dbReference>
<proteinExistence type="predicted"/>
<feature type="domain" description="ABC3 transporter permease C-terminal" evidence="7">
    <location>
        <begin position="297"/>
        <end position="411"/>
    </location>
</feature>
<comment type="caution">
    <text evidence="9">The sequence shown here is derived from an EMBL/GenBank/DDBJ whole genome shotgun (WGS) entry which is preliminary data.</text>
</comment>
<evidence type="ECO:0000256" key="2">
    <source>
        <dbReference type="ARBA" id="ARBA00022475"/>
    </source>
</evidence>
<feature type="transmembrane region" description="Helical" evidence="6">
    <location>
        <begin position="384"/>
        <end position="408"/>
    </location>
</feature>
<keyword evidence="3 6" id="KW-0812">Transmembrane</keyword>
<name>A0ABS3BWC3_9BACT</name>
<gene>
    <name evidence="9" type="ORF">J0A67_20965</name>
</gene>
<feature type="transmembrane region" description="Helical" evidence="6">
    <location>
        <begin position="768"/>
        <end position="791"/>
    </location>
</feature>
<dbReference type="Proteomes" id="UP000664698">
    <property type="component" value="Unassembled WGS sequence"/>
</dbReference>
<dbReference type="PANTHER" id="PTHR30572:SF18">
    <property type="entry name" value="ABC-TYPE MACROLIDE FAMILY EXPORT SYSTEM PERMEASE COMPONENT 2"/>
    <property type="match status" value="1"/>
</dbReference>
<dbReference type="EMBL" id="JAFKCW010000005">
    <property type="protein sequence ID" value="MBN7803360.1"/>
    <property type="molecule type" value="Genomic_DNA"/>
</dbReference>
<reference evidence="9 10" key="1">
    <citation type="submission" date="2021-03" db="EMBL/GenBank/DDBJ databases">
        <title>novel species isolated from a fishpond in China.</title>
        <authorList>
            <person name="Lu H."/>
            <person name="Cai Z."/>
        </authorList>
    </citation>
    <scope>NUCLEOTIDE SEQUENCE [LARGE SCALE GENOMIC DNA]</scope>
    <source>
        <strain evidence="9 10">JCM 31546</strain>
    </source>
</reference>
<keyword evidence="5 6" id="KW-0472">Membrane</keyword>
<feature type="domain" description="MacB-like periplasmic core" evidence="8">
    <location>
        <begin position="440"/>
        <end position="649"/>
    </location>
</feature>
<keyword evidence="2" id="KW-1003">Cell membrane</keyword>
<protein>
    <submittedName>
        <fullName evidence="9">ABC transporter permease</fullName>
    </submittedName>
</protein>
<feature type="transmembrane region" description="Helical" evidence="6">
    <location>
        <begin position="434"/>
        <end position="453"/>
    </location>
</feature>
<evidence type="ECO:0000256" key="4">
    <source>
        <dbReference type="ARBA" id="ARBA00022989"/>
    </source>
</evidence>
<feature type="transmembrane region" description="Helical" evidence="6">
    <location>
        <begin position="734"/>
        <end position="753"/>
    </location>
</feature>
<dbReference type="InterPro" id="IPR003838">
    <property type="entry name" value="ABC3_permease_C"/>
</dbReference>
<feature type="domain" description="MacB-like periplasmic core" evidence="8">
    <location>
        <begin position="20"/>
        <end position="243"/>
    </location>
</feature>
<accession>A0ABS3BWC3</accession>
<organism evidence="9 10">
    <name type="scientific">Algoriphagus aestuariicola</name>
    <dbReference type="NCBI Taxonomy" id="1852016"/>
    <lineage>
        <taxon>Bacteria</taxon>
        <taxon>Pseudomonadati</taxon>
        <taxon>Bacteroidota</taxon>
        <taxon>Cytophagia</taxon>
        <taxon>Cytophagales</taxon>
        <taxon>Cyclobacteriaceae</taxon>
        <taxon>Algoriphagus</taxon>
    </lineage>
</organism>
<feature type="transmembrane region" description="Helical" evidence="6">
    <location>
        <begin position="682"/>
        <end position="706"/>
    </location>
</feature>
<evidence type="ECO:0000256" key="1">
    <source>
        <dbReference type="ARBA" id="ARBA00004651"/>
    </source>
</evidence>
<evidence type="ECO:0000259" key="8">
    <source>
        <dbReference type="Pfam" id="PF12704"/>
    </source>
</evidence>
<keyword evidence="4 6" id="KW-1133">Transmembrane helix</keyword>
<dbReference type="Pfam" id="PF02687">
    <property type="entry name" value="FtsX"/>
    <property type="match status" value="2"/>
</dbReference>